<evidence type="ECO:0000313" key="1">
    <source>
        <dbReference type="EMBL" id="ESA14397.1"/>
    </source>
</evidence>
<proteinExistence type="predicted"/>
<dbReference type="EMBL" id="KI282947">
    <property type="protein sequence ID" value="ESA14397.1"/>
    <property type="molecule type" value="Genomic_DNA"/>
</dbReference>
<organism evidence="1">
    <name type="scientific">Rhizophagus irregularis (strain DAOM 181602 / DAOM 197198 / MUCL 43194)</name>
    <name type="common">Arbuscular mycorrhizal fungus</name>
    <name type="synonym">Glomus intraradices</name>
    <dbReference type="NCBI Taxonomy" id="747089"/>
    <lineage>
        <taxon>Eukaryota</taxon>
        <taxon>Fungi</taxon>
        <taxon>Fungi incertae sedis</taxon>
        <taxon>Mucoromycota</taxon>
        <taxon>Glomeromycotina</taxon>
        <taxon>Glomeromycetes</taxon>
        <taxon>Glomerales</taxon>
        <taxon>Glomeraceae</taxon>
        <taxon>Rhizophagus</taxon>
    </lineage>
</organism>
<dbReference type="AlphaFoldDB" id="U9U3X4"/>
<reference evidence="1" key="1">
    <citation type="submission" date="2013-07" db="EMBL/GenBank/DDBJ databases">
        <title>The genome of an arbuscular mycorrhizal fungus provides insights into the evolution of the oldest plant symbiosis.</title>
        <authorList>
            <consortium name="DOE Joint Genome Institute"/>
            <person name="Tisserant E."/>
            <person name="Malbreil M."/>
            <person name="Kuo A."/>
            <person name="Kohler A."/>
            <person name="Symeonidi A."/>
            <person name="Balestrini R."/>
            <person name="Charron P."/>
            <person name="Duensing N."/>
            <person name="Frei-dit-Frey N."/>
            <person name="Gianinazzi-Pearson V."/>
            <person name="Gilbert B."/>
            <person name="Handa Y."/>
            <person name="Hijri M."/>
            <person name="Kaul R."/>
            <person name="Kawaguchi M."/>
            <person name="Krajinski F."/>
            <person name="Lammers P."/>
            <person name="Lapierre D."/>
            <person name="Masclaux F.G."/>
            <person name="Murat C."/>
            <person name="Morin E."/>
            <person name="Ndikumana S."/>
            <person name="Pagni M."/>
            <person name="Petitpierre D."/>
            <person name="Requena N."/>
            <person name="Rosikiewicz P."/>
            <person name="Riley R."/>
            <person name="Saito K."/>
            <person name="San Clemente H."/>
            <person name="Shapiro H."/>
            <person name="van Tuinen D."/>
            <person name="Becard G."/>
            <person name="Bonfante P."/>
            <person name="Paszkowski U."/>
            <person name="Shachar-Hill Y."/>
            <person name="Young J.P."/>
            <person name="Sanders I.R."/>
            <person name="Henrissat B."/>
            <person name="Rensing S.A."/>
            <person name="Grigoriev I.V."/>
            <person name="Corradi N."/>
            <person name="Roux C."/>
            <person name="Martin F."/>
        </authorList>
    </citation>
    <scope>NUCLEOTIDE SEQUENCE</scope>
    <source>
        <strain evidence="1">DAOM 197198</strain>
    </source>
</reference>
<dbReference type="HOGENOM" id="CLU_3112157_0_0_1"/>
<feature type="non-terminal residue" evidence="1">
    <location>
        <position position="1"/>
    </location>
</feature>
<gene>
    <name evidence="1" type="ORF">GLOINDRAFT_171440</name>
</gene>
<name>U9U3X4_RHIID</name>
<protein>
    <submittedName>
        <fullName evidence="1">Uncharacterized protein</fullName>
    </submittedName>
</protein>
<sequence>NRTNWFFLFYSRMEERHIYDEHREITHHKLPFLVLYKISNMTKLSAQGSTI</sequence>
<accession>U9U3X4</accession>